<dbReference type="RefSeq" id="WP_155353144.1">
    <property type="nucleotide sequence ID" value="NZ_BAAAHL010000012.1"/>
</dbReference>
<protein>
    <submittedName>
        <fullName evidence="1">Uncharacterized protein</fullName>
    </submittedName>
</protein>
<sequence>MTRQNSPGDHLHAIQMREALESAVDGNLTAARYVLEHMSPRRRRRFAETAAAIIETINTIDCTCVSPGLTGTPDDDGVLVWDRDCKACGLDLVHRADEVLDAIDMRGPQRLGDVERGML</sequence>
<keyword evidence="2" id="KW-1185">Reference proteome</keyword>
<dbReference type="Proteomes" id="UP000331127">
    <property type="component" value="Unassembled WGS sequence"/>
</dbReference>
<evidence type="ECO:0000313" key="2">
    <source>
        <dbReference type="Proteomes" id="UP000331127"/>
    </source>
</evidence>
<organism evidence="1 2">
    <name type="scientific">Acrocarpospora macrocephala</name>
    <dbReference type="NCBI Taxonomy" id="150177"/>
    <lineage>
        <taxon>Bacteria</taxon>
        <taxon>Bacillati</taxon>
        <taxon>Actinomycetota</taxon>
        <taxon>Actinomycetes</taxon>
        <taxon>Streptosporangiales</taxon>
        <taxon>Streptosporangiaceae</taxon>
        <taxon>Acrocarpospora</taxon>
    </lineage>
</organism>
<evidence type="ECO:0000313" key="1">
    <source>
        <dbReference type="EMBL" id="GES07437.1"/>
    </source>
</evidence>
<proteinExistence type="predicted"/>
<dbReference type="EMBL" id="BLAE01000006">
    <property type="protein sequence ID" value="GES07437.1"/>
    <property type="molecule type" value="Genomic_DNA"/>
</dbReference>
<name>A0A5M3WEE3_9ACTN</name>
<accession>A0A5M3WEE3</accession>
<comment type="caution">
    <text evidence="1">The sequence shown here is derived from an EMBL/GenBank/DDBJ whole genome shotgun (WGS) entry which is preliminary data.</text>
</comment>
<gene>
    <name evidence="1" type="ORF">Amac_010320</name>
</gene>
<dbReference type="AlphaFoldDB" id="A0A5M3WEE3"/>
<reference evidence="1 2" key="1">
    <citation type="submission" date="2019-10" db="EMBL/GenBank/DDBJ databases">
        <title>Whole genome shotgun sequence of Acrocarpospora macrocephala NBRC 16266.</title>
        <authorList>
            <person name="Ichikawa N."/>
            <person name="Kimura A."/>
            <person name="Kitahashi Y."/>
            <person name="Komaki H."/>
            <person name="Oguchi A."/>
        </authorList>
    </citation>
    <scope>NUCLEOTIDE SEQUENCE [LARGE SCALE GENOMIC DNA]</scope>
    <source>
        <strain evidence="1 2">NBRC 16266</strain>
    </source>
</reference>